<dbReference type="AlphaFoldDB" id="A0A2R6NLA5"/>
<keyword evidence="4" id="KW-1185">Reference proteome</keyword>
<keyword evidence="1" id="KW-0479">Metal-binding</keyword>
<organism evidence="3 4">
    <name type="scientific">Hermanssonia centrifuga</name>
    <dbReference type="NCBI Taxonomy" id="98765"/>
    <lineage>
        <taxon>Eukaryota</taxon>
        <taxon>Fungi</taxon>
        <taxon>Dikarya</taxon>
        <taxon>Basidiomycota</taxon>
        <taxon>Agaricomycotina</taxon>
        <taxon>Agaricomycetes</taxon>
        <taxon>Polyporales</taxon>
        <taxon>Meruliaceae</taxon>
        <taxon>Hermanssonia</taxon>
    </lineage>
</organism>
<reference evidence="3 4" key="1">
    <citation type="submission" date="2018-02" db="EMBL/GenBank/DDBJ databases">
        <title>Genome sequence of the basidiomycete white-rot fungus Phlebia centrifuga.</title>
        <authorList>
            <person name="Granchi Z."/>
            <person name="Peng M."/>
            <person name="de Vries R.P."/>
            <person name="Hilden K."/>
            <person name="Makela M.R."/>
            <person name="Grigoriev I."/>
            <person name="Riley R."/>
        </authorList>
    </citation>
    <scope>NUCLEOTIDE SEQUENCE [LARGE SCALE GENOMIC DNA]</scope>
    <source>
        <strain evidence="3 4">FBCC195</strain>
    </source>
</reference>
<dbReference type="GO" id="GO:0016812">
    <property type="term" value="F:hydrolase activity, acting on carbon-nitrogen (but not peptide) bonds, in cyclic amides"/>
    <property type="evidence" value="ECO:0007669"/>
    <property type="project" value="InterPro"/>
</dbReference>
<evidence type="ECO:0000256" key="1">
    <source>
        <dbReference type="ARBA" id="ARBA00022723"/>
    </source>
</evidence>
<dbReference type="SUPFAM" id="SSF51556">
    <property type="entry name" value="Metallo-dependent hydrolases"/>
    <property type="match status" value="1"/>
</dbReference>
<dbReference type="InterPro" id="IPR032466">
    <property type="entry name" value="Metal_Hydrolase"/>
</dbReference>
<keyword evidence="2" id="KW-0378">Hydrolase</keyword>
<evidence type="ECO:0008006" key="5">
    <source>
        <dbReference type="Google" id="ProtNLM"/>
    </source>
</evidence>
<evidence type="ECO:0000313" key="3">
    <source>
        <dbReference type="EMBL" id="PSR73091.1"/>
    </source>
</evidence>
<evidence type="ECO:0000256" key="2">
    <source>
        <dbReference type="ARBA" id="ARBA00022801"/>
    </source>
</evidence>
<sequence>MSADTISVLAPADFHVHLRQGTFAELVTKHVRKGGFTLAYVMVRRTSQSKTNNQD</sequence>
<dbReference type="GO" id="GO:0046872">
    <property type="term" value="F:metal ion binding"/>
    <property type="evidence" value="ECO:0007669"/>
    <property type="project" value="UniProtKB-KW"/>
</dbReference>
<protein>
    <recommendedName>
        <fullName evidence="5">Dihydroorotase</fullName>
    </recommendedName>
</protein>
<dbReference type="PROSITE" id="PS00482">
    <property type="entry name" value="DIHYDROOROTASE_1"/>
    <property type="match status" value="1"/>
</dbReference>
<evidence type="ECO:0000313" key="4">
    <source>
        <dbReference type="Proteomes" id="UP000186601"/>
    </source>
</evidence>
<comment type="caution">
    <text evidence="3">The sequence shown here is derived from an EMBL/GenBank/DDBJ whole genome shotgun (WGS) entry which is preliminary data.</text>
</comment>
<dbReference type="STRING" id="98765.A0A2R6NLA5"/>
<dbReference type="Proteomes" id="UP000186601">
    <property type="component" value="Unassembled WGS sequence"/>
</dbReference>
<gene>
    <name evidence="3" type="ORF">PHLCEN_2v11038</name>
</gene>
<accession>A0A2R6NLA5</accession>
<dbReference type="EMBL" id="MLYV02001107">
    <property type="protein sequence ID" value="PSR73091.1"/>
    <property type="molecule type" value="Genomic_DNA"/>
</dbReference>
<dbReference type="OrthoDB" id="1670005at2759"/>
<name>A0A2R6NLA5_9APHY</name>
<dbReference type="InterPro" id="IPR002195">
    <property type="entry name" value="Dihydroorotase_CS"/>
</dbReference>
<dbReference type="Gene3D" id="3.20.20.140">
    <property type="entry name" value="Metal-dependent hydrolases"/>
    <property type="match status" value="1"/>
</dbReference>
<proteinExistence type="predicted"/>